<feature type="transmembrane region" description="Helical" evidence="1">
    <location>
        <begin position="23"/>
        <end position="41"/>
    </location>
</feature>
<comment type="caution">
    <text evidence="2">The sequence shown here is derived from an EMBL/GenBank/DDBJ whole genome shotgun (WGS) entry which is preliminary data.</text>
</comment>
<gene>
    <name evidence="2" type="ORF">Bravens_01976</name>
</gene>
<evidence type="ECO:0000313" key="2">
    <source>
        <dbReference type="EMBL" id="KXZ57454.1"/>
    </source>
</evidence>
<evidence type="ECO:0000313" key="3">
    <source>
        <dbReference type="Proteomes" id="UP000243589"/>
    </source>
</evidence>
<dbReference type="AlphaFoldDB" id="A0A150H618"/>
<reference evidence="2 3" key="1">
    <citation type="submission" date="2016-01" db="EMBL/GenBank/DDBJ databases">
        <title>Use of Whole Genome Sequencing to ascertain that Brevibacterium massiliense (Roux, Raoult 2009) is a later heterotypic synonym of Brevibacterium ravenspurgense (Mages 2008).</title>
        <authorList>
            <person name="Bernier A.-M."/>
            <person name="Burdz T."/>
            <person name="Huynh C."/>
            <person name="Pachecho A.L."/>
            <person name="Wiebe D."/>
            <person name="Bonner C."/>
            <person name="Bernard K."/>
        </authorList>
    </citation>
    <scope>NUCLEOTIDE SEQUENCE [LARGE SCALE GENOMIC DNA]</scope>
    <source>
        <strain evidence="2 3">CCUG56047</strain>
    </source>
</reference>
<proteinExistence type="predicted"/>
<keyword evidence="1" id="KW-0472">Membrane</keyword>
<dbReference type="PATRIC" id="fig|479117.4.peg.1960"/>
<dbReference type="RefSeq" id="WP_019174269.1">
    <property type="nucleotide sequence ID" value="NZ_LQQC01000012.1"/>
</dbReference>
<keyword evidence="1" id="KW-1133">Transmembrane helix</keyword>
<evidence type="ECO:0000256" key="1">
    <source>
        <dbReference type="SAM" id="Phobius"/>
    </source>
</evidence>
<dbReference type="EMBL" id="LQQC01000012">
    <property type="protein sequence ID" value="KXZ57454.1"/>
    <property type="molecule type" value="Genomic_DNA"/>
</dbReference>
<sequence length="90" mass="9854">MAKDTSVSQHSGSSKAVSYKDTYTFGIITGLIVFVLTMIFTRGWQSFERFGLVLLYTAVTAIVVTGLAALMNYIVSKDKTVHDPDSPVMD</sequence>
<accession>A0A150H618</accession>
<keyword evidence="3" id="KW-1185">Reference proteome</keyword>
<feature type="transmembrane region" description="Helical" evidence="1">
    <location>
        <begin position="53"/>
        <end position="75"/>
    </location>
</feature>
<name>A0A150H618_9MICO</name>
<dbReference type="Proteomes" id="UP000243589">
    <property type="component" value="Unassembled WGS sequence"/>
</dbReference>
<protein>
    <submittedName>
        <fullName evidence="2">Uncharacterized protein</fullName>
    </submittedName>
</protein>
<keyword evidence="1" id="KW-0812">Transmembrane</keyword>
<organism evidence="2 3">
    <name type="scientific">Brevibacterium ravenspurgense</name>
    <dbReference type="NCBI Taxonomy" id="479117"/>
    <lineage>
        <taxon>Bacteria</taxon>
        <taxon>Bacillati</taxon>
        <taxon>Actinomycetota</taxon>
        <taxon>Actinomycetes</taxon>
        <taxon>Micrococcales</taxon>
        <taxon>Brevibacteriaceae</taxon>
        <taxon>Brevibacterium</taxon>
    </lineage>
</organism>